<gene>
    <name evidence="2" type="ORF">JZ751_020891</name>
</gene>
<feature type="compositionally biased region" description="Gly residues" evidence="1">
    <location>
        <begin position="350"/>
        <end position="360"/>
    </location>
</feature>
<evidence type="ECO:0000313" key="2">
    <source>
        <dbReference type="EMBL" id="KAG9352477.1"/>
    </source>
</evidence>
<feature type="region of interest" description="Disordered" evidence="1">
    <location>
        <begin position="348"/>
        <end position="388"/>
    </location>
</feature>
<dbReference type="EMBL" id="JAFBMS010000005">
    <property type="protein sequence ID" value="KAG9352477.1"/>
    <property type="molecule type" value="Genomic_DNA"/>
</dbReference>
<protein>
    <submittedName>
        <fullName evidence="2">Uncharacterized protein</fullName>
    </submittedName>
</protein>
<sequence length="388" mass="41219">MSVLELLPVPAPAPAAIFKCHSLLFFTPNTGAGRRHMSSFSGMAEGSFSLCLPRSQCDTECVVRRCVCALSEGRQLRVVLHMVGVGRGRGQGAGARSVWTPLHPCCGLLVLRSGLMSVPETRSHPACPAPSPQGWHSEGAGRRGQGGGDQPDAQSSVPPLLLSLSIHITQELCVRGSERTAEAECPPPAWTSERQSAPLQRGPQRSRVPPSGVDLREAECPPPAWTSERQSVPLQHGPQRGRVSLSSMDLREADMDLREAECPPLAWTSERQSAPLQHGPQRDRVPHSSMDHREAEGPVGRQSSHIRLTLAEHPSGNFPLDPSCPSPPVSAGMLGGVSRLSAGVFSEGGKAQGFGGGPCGDEGRGDSLLACRQVEEGQGKDGSFRTPH</sequence>
<evidence type="ECO:0000313" key="3">
    <source>
        <dbReference type="Proteomes" id="UP000824540"/>
    </source>
</evidence>
<feature type="non-terminal residue" evidence="2">
    <location>
        <position position="1"/>
    </location>
</feature>
<keyword evidence="3" id="KW-1185">Reference proteome</keyword>
<dbReference type="AlphaFoldDB" id="A0A8T2PNU5"/>
<dbReference type="Proteomes" id="UP000824540">
    <property type="component" value="Unassembled WGS sequence"/>
</dbReference>
<organism evidence="2 3">
    <name type="scientific">Albula glossodonta</name>
    <name type="common">roundjaw bonefish</name>
    <dbReference type="NCBI Taxonomy" id="121402"/>
    <lineage>
        <taxon>Eukaryota</taxon>
        <taxon>Metazoa</taxon>
        <taxon>Chordata</taxon>
        <taxon>Craniata</taxon>
        <taxon>Vertebrata</taxon>
        <taxon>Euteleostomi</taxon>
        <taxon>Actinopterygii</taxon>
        <taxon>Neopterygii</taxon>
        <taxon>Teleostei</taxon>
        <taxon>Albuliformes</taxon>
        <taxon>Albulidae</taxon>
        <taxon>Albula</taxon>
    </lineage>
</organism>
<proteinExistence type="predicted"/>
<reference evidence="2" key="1">
    <citation type="thesis" date="2021" institute="BYU ScholarsArchive" country="Provo, UT, USA">
        <title>Applications of and Algorithms for Genome Assembly and Genomic Analyses with an Emphasis on Marine Teleosts.</title>
        <authorList>
            <person name="Pickett B.D."/>
        </authorList>
    </citation>
    <scope>NUCLEOTIDE SEQUENCE</scope>
    <source>
        <strain evidence="2">HI-2016</strain>
    </source>
</reference>
<name>A0A8T2PNU5_9TELE</name>
<comment type="caution">
    <text evidence="2">The sequence shown here is derived from an EMBL/GenBank/DDBJ whole genome shotgun (WGS) entry which is preliminary data.</text>
</comment>
<accession>A0A8T2PNU5</accession>
<feature type="region of interest" description="Disordered" evidence="1">
    <location>
        <begin position="120"/>
        <end position="157"/>
    </location>
</feature>
<evidence type="ECO:0000256" key="1">
    <source>
        <dbReference type="SAM" id="MobiDB-lite"/>
    </source>
</evidence>
<feature type="compositionally biased region" description="Basic and acidic residues" evidence="1">
    <location>
        <begin position="373"/>
        <end position="388"/>
    </location>
</feature>
<feature type="region of interest" description="Disordered" evidence="1">
    <location>
        <begin position="268"/>
        <end position="303"/>
    </location>
</feature>
<feature type="region of interest" description="Disordered" evidence="1">
    <location>
        <begin position="179"/>
        <end position="245"/>
    </location>
</feature>
<feature type="compositionally biased region" description="Basic and acidic residues" evidence="1">
    <location>
        <begin position="280"/>
        <end position="296"/>
    </location>
</feature>